<accession>A0AAV4AYF1</accession>
<proteinExistence type="predicted"/>
<dbReference type="AlphaFoldDB" id="A0AAV4AYF1"/>
<keyword evidence="1" id="KW-0812">Transmembrane</keyword>
<sequence length="198" mass="22467">MDRIKLLFLNLFLATALVKAQHPTTNVLSERLSFSCSEKYLVVDKDFFTCEVEISGNNSDYTYNEFQWPRFNVQELNENAEATNDTLICEPFTTPQNGFCLKRDIINTTGCSCEETGPQVYRVKTVYRITEVYKIRGRVQFLWPSSTADDLRLNYDLPDVRDSENSGLTTLEIVGIVIGIIASVAGILSFFGMFLLRG</sequence>
<organism evidence="3 4">
    <name type="scientific">Plakobranchus ocellatus</name>
    <dbReference type="NCBI Taxonomy" id="259542"/>
    <lineage>
        <taxon>Eukaryota</taxon>
        <taxon>Metazoa</taxon>
        <taxon>Spiralia</taxon>
        <taxon>Lophotrochozoa</taxon>
        <taxon>Mollusca</taxon>
        <taxon>Gastropoda</taxon>
        <taxon>Heterobranchia</taxon>
        <taxon>Euthyneura</taxon>
        <taxon>Panpulmonata</taxon>
        <taxon>Sacoglossa</taxon>
        <taxon>Placobranchoidea</taxon>
        <taxon>Plakobranchidae</taxon>
        <taxon>Plakobranchus</taxon>
    </lineage>
</organism>
<dbReference type="EMBL" id="BLXT01004220">
    <property type="protein sequence ID" value="GFO11159.1"/>
    <property type="molecule type" value="Genomic_DNA"/>
</dbReference>
<evidence type="ECO:0000256" key="1">
    <source>
        <dbReference type="SAM" id="Phobius"/>
    </source>
</evidence>
<dbReference type="Proteomes" id="UP000735302">
    <property type="component" value="Unassembled WGS sequence"/>
</dbReference>
<evidence type="ECO:0000313" key="4">
    <source>
        <dbReference type="Proteomes" id="UP000735302"/>
    </source>
</evidence>
<reference evidence="3 4" key="1">
    <citation type="journal article" date="2021" name="Elife">
        <title>Chloroplast acquisition without the gene transfer in kleptoplastic sea slugs, Plakobranchus ocellatus.</title>
        <authorList>
            <person name="Maeda T."/>
            <person name="Takahashi S."/>
            <person name="Yoshida T."/>
            <person name="Shimamura S."/>
            <person name="Takaki Y."/>
            <person name="Nagai Y."/>
            <person name="Toyoda A."/>
            <person name="Suzuki Y."/>
            <person name="Arimoto A."/>
            <person name="Ishii H."/>
            <person name="Satoh N."/>
            <person name="Nishiyama T."/>
            <person name="Hasebe M."/>
            <person name="Maruyama T."/>
            <person name="Minagawa J."/>
            <person name="Obokata J."/>
            <person name="Shigenobu S."/>
        </authorList>
    </citation>
    <scope>NUCLEOTIDE SEQUENCE [LARGE SCALE GENOMIC DNA]</scope>
</reference>
<feature type="transmembrane region" description="Helical" evidence="1">
    <location>
        <begin position="173"/>
        <end position="196"/>
    </location>
</feature>
<comment type="caution">
    <text evidence="3">The sequence shown here is derived from an EMBL/GenBank/DDBJ whole genome shotgun (WGS) entry which is preliminary data.</text>
</comment>
<evidence type="ECO:0000256" key="2">
    <source>
        <dbReference type="SAM" id="SignalP"/>
    </source>
</evidence>
<keyword evidence="1" id="KW-1133">Transmembrane helix</keyword>
<feature type="signal peptide" evidence="2">
    <location>
        <begin position="1"/>
        <end position="20"/>
    </location>
</feature>
<keyword evidence="2" id="KW-0732">Signal</keyword>
<name>A0AAV4AYF1_9GAST</name>
<keyword evidence="4" id="KW-1185">Reference proteome</keyword>
<evidence type="ECO:0000313" key="3">
    <source>
        <dbReference type="EMBL" id="GFO11159.1"/>
    </source>
</evidence>
<keyword evidence="1" id="KW-0472">Membrane</keyword>
<gene>
    <name evidence="3" type="ORF">PoB_003766400</name>
</gene>
<feature type="chain" id="PRO_5043495286" evidence="2">
    <location>
        <begin position="21"/>
        <end position="198"/>
    </location>
</feature>
<protein>
    <submittedName>
        <fullName evidence="3">Uncharacterized protein</fullName>
    </submittedName>
</protein>